<reference evidence="3" key="1">
    <citation type="submission" date="2010-03" db="EMBL/GenBank/DDBJ databases">
        <title>The genome sequence of Synergistetes sp. SGP1.</title>
        <authorList>
            <consortium name="metaHIT consortium -- http://www.metahit.eu/"/>
            <person name="Pajon A."/>
            <person name="Turner K."/>
            <person name="Parkhill J."/>
            <person name="Wade W."/>
            <person name="Vartoukian S."/>
        </authorList>
    </citation>
    <scope>NUCLEOTIDE SEQUENCE [LARGE SCALE GENOMIC DNA]</scope>
    <source>
        <strain evidence="3">SGP1</strain>
    </source>
</reference>
<keyword evidence="3" id="KW-1185">Reference proteome</keyword>
<feature type="transmembrane region" description="Helical" evidence="1">
    <location>
        <begin position="6"/>
        <end position="26"/>
    </location>
</feature>
<evidence type="ECO:0000313" key="3">
    <source>
        <dbReference type="Proteomes" id="UP000008957"/>
    </source>
</evidence>
<gene>
    <name evidence="2" type="ORF">SY1_02950</name>
</gene>
<organism evidence="2 3">
    <name type="scientific">Fretibacterium fastidiosum</name>
    <dbReference type="NCBI Taxonomy" id="651822"/>
    <lineage>
        <taxon>Bacteria</taxon>
        <taxon>Thermotogati</taxon>
        <taxon>Synergistota</taxon>
        <taxon>Synergistia</taxon>
        <taxon>Synergistales</taxon>
        <taxon>Aminobacteriaceae</taxon>
        <taxon>Fretibacterium</taxon>
    </lineage>
</organism>
<dbReference type="KEGG" id="sbr:SY1_02950"/>
<evidence type="ECO:0000313" key="2">
    <source>
        <dbReference type="EMBL" id="CBL27803.1"/>
    </source>
</evidence>
<proteinExistence type="predicted"/>
<sequence>MLGSWTLDSFIIGSVILFAVPIIACIHRQIQQGKCE</sequence>
<name>A0AB94IVN6_9BACT</name>
<dbReference type="EMBL" id="FP929056">
    <property type="protein sequence ID" value="CBL27803.1"/>
    <property type="molecule type" value="Genomic_DNA"/>
</dbReference>
<reference evidence="2 3" key="2">
    <citation type="submission" date="2010-03" db="EMBL/GenBank/DDBJ databases">
        <authorList>
            <person name="Pajon A."/>
        </authorList>
    </citation>
    <scope>NUCLEOTIDE SEQUENCE [LARGE SCALE GENOMIC DNA]</scope>
    <source>
        <strain evidence="2 3">SGP1</strain>
    </source>
</reference>
<keyword evidence="1" id="KW-0812">Transmembrane</keyword>
<keyword evidence="1" id="KW-1133">Transmembrane helix</keyword>
<accession>A0AB94IVN6</accession>
<protein>
    <submittedName>
        <fullName evidence="2">Uncharacterized protein</fullName>
    </submittedName>
</protein>
<dbReference type="AlphaFoldDB" id="A0AB94IVN6"/>
<dbReference type="Proteomes" id="UP000008957">
    <property type="component" value="Chromosome"/>
</dbReference>
<keyword evidence="1" id="KW-0472">Membrane</keyword>
<evidence type="ECO:0000256" key="1">
    <source>
        <dbReference type="SAM" id="Phobius"/>
    </source>
</evidence>